<dbReference type="PRINTS" id="PR00922">
    <property type="entry name" value="DADACBPTASE3"/>
</dbReference>
<dbReference type="Gene3D" id="3.50.80.20">
    <property type="entry name" value="D-Ala-D-Ala carboxypeptidase C, peptidase S13"/>
    <property type="match status" value="1"/>
</dbReference>
<dbReference type="NCBIfam" id="TIGR00666">
    <property type="entry name" value="PBP4"/>
    <property type="match status" value="1"/>
</dbReference>
<dbReference type="InterPro" id="IPR012338">
    <property type="entry name" value="Beta-lactam/transpept-like"/>
</dbReference>
<dbReference type="Pfam" id="PF02113">
    <property type="entry name" value="Peptidase_S13"/>
    <property type="match status" value="1"/>
</dbReference>
<keyword evidence="2 4" id="KW-0378">Hydrolase</keyword>
<dbReference type="AlphaFoldDB" id="A0A9D9N4M9"/>
<name>A0A9D9N4M9_9BACT</name>
<evidence type="ECO:0000256" key="1">
    <source>
        <dbReference type="ARBA" id="ARBA00006096"/>
    </source>
</evidence>
<keyword evidence="4" id="KW-0121">Carboxypeptidase</keyword>
<evidence type="ECO:0000256" key="2">
    <source>
        <dbReference type="ARBA" id="ARBA00022801"/>
    </source>
</evidence>
<evidence type="ECO:0000256" key="3">
    <source>
        <dbReference type="SAM" id="SignalP"/>
    </source>
</evidence>
<keyword evidence="3" id="KW-0732">Signal</keyword>
<evidence type="ECO:0000313" key="4">
    <source>
        <dbReference type="EMBL" id="MBO8460053.1"/>
    </source>
</evidence>
<organism evidence="4 5">
    <name type="scientific">Candidatus Gallipaludibacter merdavium</name>
    <dbReference type="NCBI Taxonomy" id="2840839"/>
    <lineage>
        <taxon>Bacteria</taxon>
        <taxon>Pseudomonadati</taxon>
        <taxon>Bacteroidota</taxon>
        <taxon>Bacteroidia</taxon>
        <taxon>Bacteroidales</taxon>
        <taxon>Candidatus Gallipaludibacter</taxon>
    </lineage>
</organism>
<gene>
    <name evidence="4" type="primary">dacB</name>
    <name evidence="4" type="ORF">IAA73_06965</name>
</gene>
<dbReference type="EMBL" id="JADIMG010000068">
    <property type="protein sequence ID" value="MBO8460053.1"/>
    <property type="molecule type" value="Genomic_DNA"/>
</dbReference>
<dbReference type="SUPFAM" id="SSF56601">
    <property type="entry name" value="beta-lactamase/transpeptidase-like"/>
    <property type="match status" value="1"/>
</dbReference>
<dbReference type="Gene3D" id="3.40.710.10">
    <property type="entry name" value="DD-peptidase/beta-lactamase superfamily"/>
    <property type="match status" value="2"/>
</dbReference>
<feature type="chain" id="PRO_5039040176" evidence="3">
    <location>
        <begin position="21"/>
        <end position="472"/>
    </location>
</feature>
<evidence type="ECO:0000313" key="5">
    <source>
        <dbReference type="Proteomes" id="UP000823641"/>
    </source>
</evidence>
<dbReference type="GO" id="GO:0006508">
    <property type="term" value="P:proteolysis"/>
    <property type="evidence" value="ECO:0007669"/>
    <property type="project" value="InterPro"/>
</dbReference>
<dbReference type="PANTHER" id="PTHR30023">
    <property type="entry name" value="D-ALANYL-D-ALANINE CARBOXYPEPTIDASE"/>
    <property type="match status" value="1"/>
</dbReference>
<protein>
    <submittedName>
        <fullName evidence="4">D-alanyl-D-alanine carboxypeptidase/D-alanyl-D-alanine-endopeptidase</fullName>
        <ecNumber evidence="4">3.4.16.4</ecNumber>
    </submittedName>
</protein>
<dbReference type="InterPro" id="IPR000667">
    <property type="entry name" value="Peptidase_S13"/>
</dbReference>
<keyword evidence="4" id="KW-0645">Protease</keyword>
<proteinExistence type="inferred from homology"/>
<dbReference type="EC" id="3.4.16.4" evidence="4"/>
<dbReference type="GO" id="GO:0009002">
    <property type="term" value="F:serine-type D-Ala-D-Ala carboxypeptidase activity"/>
    <property type="evidence" value="ECO:0007669"/>
    <property type="project" value="UniProtKB-EC"/>
</dbReference>
<feature type="signal peptide" evidence="3">
    <location>
        <begin position="1"/>
        <end position="20"/>
    </location>
</feature>
<dbReference type="GO" id="GO:0000270">
    <property type="term" value="P:peptidoglycan metabolic process"/>
    <property type="evidence" value="ECO:0007669"/>
    <property type="project" value="TreeGrafter"/>
</dbReference>
<sequence length="472" mass="52103">MKRIALLLCAVVYAVTVCRADAIEDFINQPLLRQANIYVLVKESGSGKILAEHDSEKLAVPASITKLITTATALELLGGDFKFETYIETDGQTDSNGTLHGNLYIRGTGDPTLGSHRLGNMNFINTWIQQIRKYGITRIEGKVIADMSFFDAEAVNSGWIWEDIGNYYAPGICAISYMDNTLNFQLIGGAVGTQPILTKTIPYIPGLVVENHLRTSTTLYDEAYVHGVPFSNTRYLTGNIPANSGLFGLKGDIPNPGLLLAQHLTDRLRDAGIFVRDSADYTLKQGGERQRIFVHQSPELRNIIAEINFKSNNHYAEQLFRYLGSLAQVPSSTNSSIAVIESYWRNRIAYQTEFIQRDGSGLSPMNGIPAKVFVNLLDYMLNKSVHAEDFKNSLPVAGESGTLMSFLNGTSLHGKVHAKSGTTSRVKSYSGYIDANGKRYLFCVIVNNGGGKSKTKQHLIERFLLHVCSENK</sequence>
<comment type="similarity">
    <text evidence="1">Belongs to the peptidase S13 family.</text>
</comment>
<comment type="caution">
    <text evidence="4">The sequence shown here is derived from an EMBL/GenBank/DDBJ whole genome shotgun (WGS) entry which is preliminary data.</text>
</comment>
<dbReference type="Proteomes" id="UP000823641">
    <property type="component" value="Unassembled WGS sequence"/>
</dbReference>
<reference evidence="4" key="2">
    <citation type="journal article" date="2021" name="PeerJ">
        <title>Extensive microbial diversity within the chicken gut microbiome revealed by metagenomics and culture.</title>
        <authorList>
            <person name="Gilroy R."/>
            <person name="Ravi A."/>
            <person name="Getino M."/>
            <person name="Pursley I."/>
            <person name="Horton D.L."/>
            <person name="Alikhan N.F."/>
            <person name="Baker D."/>
            <person name="Gharbi K."/>
            <person name="Hall N."/>
            <person name="Watson M."/>
            <person name="Adriaenssens E.M."/>
            <person name="Foster-Nyarko E."/>
            <person name="Jarju S."/>
            <person name="Secka A."/>
            <person name="Antonio M."/>
            <person name="Oren A."/>
            <person name="Chaudhuri R.R."/>
            <person name="La Ragione R."/>
            <person name="Hildebrand F."/>
            <person name="Pallen M.J."/>
        </authorList>
    </citation>
    <scope>NUCLEOTIDE SEQUENCE</scope>
    <source>
        <strain evidence="4">G3-3990</strain>
    </source>
</reference>
<dbReference type="PANTHER" id="PTHR30023:SF0">
    <property type="entry name" value="PENICILLIN-SENSITIVE CARBOXYPEPTIDASE A"/>
    <property type="match status" value="1"/>
</dbReference>
<reference evidence="4" key="1">
    <citation type="submission" date="2020-10" db="EMBL/GenBank/DDBJ databases">
        <authorList>
            <person name="Gilroy R."/>
        </authorList>
    </citation>
    <scope>NUCLEOTIDE SEQUENCE</scope>
    <source>
        <strain evidence="4">G3-3990</strain>
    </source>
</reference>
<accession>A0A9D9N4M9</accession>